<feature type="active site" description="Charge relay system" evidence="8">
    <location>
        <position position="334"/>
    </location>
</feature>
<feature type="disulfide bond" evidence="9">
    <location>
        <begin position="217"/>
        <end position="233"/>
    </location>
</feature>
<dbReference type="EMBL" id="FNJN01000002">
    <property type="protein sequence ID" value="SDO83595.1"/>
    <property type="molecule type" value="Genomic_DNA"/>
</dbReference>
<evidence type="ECO:0000256" key="10">
    <source>
        <dbReference type="SAM" id="SignalP"/>
    </source>
</evidence>
<dbReference type="Pfam" id="PF02983">
    <property type="entry name" value="Pro_Al_protease"/>
    <property type="match status" value="1"/>
</dbReference>
<dbReference type="SUPFAM" id="SSF50494">
    <property type="entry name" value="Trypsin-like serine proteases"/>
    <property type="match status" value="1"/>
</dbReference>
<proteinExistence type="inferred from homology"/>
<dbReference type="GO" id="GO:0006508">
    <property type="term" value="P:proteolysis"/>
    <property type="evidence" value="ECO:0007669"/>
    <property type="project" value="UniProtKB-KW"/>
</dbReference>
<keyword evidence="7 9" id="KW-1015">Disulfide bond</keyword>
<evidence type="ECO:0000256" key="9">
    <source>
        <dbReference type="PIRSR" id="PIRSR001134-2"/>
    </source>
</evidence>
<accession>A0A1H0MTG9</accession>
<dbReference type="AlphaFoldDB" id="A0A1H0MTG9"/>
<evidence type="ECO:0000256" key="7">
    <source>
        <dbReference type="ARBA" id="ARBA00023157"/>
    </source>
</evidence>
<dbReference type="Gene3D" id="2.40.10.10">
    <property type="entry name" value="Trypsin-like serine proteases"/>
    <property type="match status" value="2"/>
</dbReference>
<dbReference type="Gene3D" id="3.30.300.50">
    <property type="match status" value="2"/>
</dbReference>
<feature type="domain" description="Peptidase S1A alpha-lytic prodomain" evidence="11">
    <location>
        <begin position="129"/>
        <end position="184"/>
    </location>
</feature>
<evidence type="ECO:0000256" key="4">
    <source>
        <dbReference type="ARBA" id="ARBA00022801"/>
    </source>
</evidence>
<organism evidence="12 13">
    <name type="scientific">Microbacterium testaceum (strain StLB037)</name>
    <dbReference type="NCBI Taxonomy" id="979556"/>
    <lineage>
        <taxon>Bacteria</taxon>
        <taxon>Bacillati</taxon>
        <taxon>Actinomycetota</taxon>
        <taxon>Actinomycetes</taxon>
        <taxon>Micrococcales</taxon>
        <taxon>Microbacteriaceae</taxon>
        <taxon>Microbacterium</taxon>
    </lineage>
</organism>
<feature type="active site" description="Charge relay system" evidence="8">
    <location>
        <position position="254"/>
    </location>
</feature>
<evidence type="ECO:0000313" key="12">
    <source>
        <dbReference type="EMBL" id="SDO83595.1"/>
    </source>
</evidence>
<feature type="disulfide bond" evidence="9">
    <location>
        <begin position="328"/>
        <end position="355"/>
    </location>
</feature>
<keyword evidence="6" id="KW-0865">Zymogen</keyword>
<evidence type="ECO:0000313" key="13">
    <source>
        <dbReference type="Proteomes" id="UP000186456"/>
    </source>
</evidence>
<feature type="disulfide bond" evidence="9">
    <location>
        <begin position="292"/>
        <end position="302"/>
    </location>
</feature>
<keyword evidence="3 10" id="KW-0732">Signal</keyword>
<reference evidence="12 13" key="1">
    <citation type="submission" date="2016-10" db="EMBL/GenBank/DDBJ databases">
        <authorList>
            <person name="de Groot N.N."/>
        </authorList>
    </citation>
    <scope>NUCLEOTIDE SEQUENCE [LARGE SCALE GENOMIC DNA]</scope>
    <source>
        <strain evidence="12 13">StLB037</strain>
    </source>
</reference>
<evidence type="ECO:0000256" key="6">
    <source>
        <dbReference type="ARBA" id="ARBA00023145"/>
    </source>
</evidence>
<dbReference type="CDD" id="cd21112">
    <property type="entry name" value="alphaLP-like"/>
    <property type="match status" value="1"/>
</dbReference>
<dbReference type="PRINTS" id="PR00861">
    <property type="entry name" value="ALYTICPTASE"/>
</dbReference>
<feature type="active site" description="Charge relay system" evidence="8">
    <location>
        <position position="232"/>
    </location>
</feature>
<evidence type="ECO:0000256" key="3">
    <source>
        <dbReference type="ARBA" id="ARBA00022729"/>
    </source>
</evidence>
<sequence>MEGHSNVNRISKTVVGAAALGLFLTTAATAPALAQTPTSSPDAAVDGVDAQLLEAMAADLGTDVAGAQDVLRFQADAADTADDVAAVAGEAFAGTWLDESTRTVYAAATTDAAREAAADAGAVPVAAEHSLDDLEAIAAKIESSTVPDVIPSWWIDVEQNDLVVDVVAGGDQAATDFVATLDAPAGAVRLETGAEAPETFATIQGGVAYNINNQSRCSVGFAVQGGFVTAGHCGVAGDSTTYGTFQGSSFPGNDYAWVSTPTHTPVGSVTNYAGGSVAVKGSTAAAVGATVCRSGSTTGWHCGQIQGFNSTVRYAEGSVSGLIRTNVCAEPGDSGGSLLAGNQAQGVTSGGSGNCSTGGTTYFQPVNEILQTYGLRLLTS</sequence>
<dbReference type="InterPro" id="IPR001316">
    <property type="entry name" value="Pept_S1A_streptogrisin"/>
</dbReference>
<keyword evidence="4" id="KW-0378">Hydrolase</keyword>
<evidence type="ECO:0000256" key="1">
    <source>
        <dbReference type="ARBA" id="ARBA00007664"/>
    </source>
</evidence>
<dbReference type="Proteomes" id="UP000186456">
    <property type="component" value="Unassembled WGS sequence"/>
</dbReference>
<name>A0A1H0MTG9_MICTS</name>
<feature type="chain" id="PRO_5010370742" evidence="10">
    <location>
        <begin position="35"/>
        <end position="380"/>
    </location>
</feature>
<feature type="signal peptide" evidence="10">
    <location>
        <begin position="1"/>
        <end position="34"/>
    </location>
</feature>
<protein>
    <submittedName>
        <fullName evidence="12">Streptogrisin C</fullName>
    </submittedName>
</protein>
<comment type="similarity">
    <text evidence="1">Belongs to the peptidase S1 family.</text>
</comment>
<dbReference type="GO" id="GO:0004252">
    <property type="term" value="F:serine-type endopeptidase activity"/>
    <property type="evidence" value="ECO:0007669"/>
    <property type="project" value="InterPro"/>
</dbReference>
<dbReference type="GO" id="GO:0005576">
    <property type="term" value="C:extracellular region"/>
    <property type="evidence" value="ECO:0007669"/>
    <property type="project" value="InterPro"/>
</dbReference>
<keyword evidence="5" id="KW-0720">Serine protease</keyword>
<dbReference type="InterPro" id="IPR009003">
    <property type="entry name" value="Peptidase_S1_PA"/>
</dbReference>
<dbReference type="InterPro" id="IPR043504">
    <property type="entry name" value="Peptidase_S1_PA_chymotrypsin"/>
</dbReference>
<evidence type="ECO:0000259" key="11">
    <source>
        <dbReference type="Pfam" id="PF02983"/>
    </source>
</evidence>
<evidence type="ECO:0000256" key="8">
    <source>
        <dbReference type="PIRSR" id="PIRSR001134-1"/>
    </source>
</evidence>
<evidence type="ECO:0000256" key="5">
    <source>
        <dbReference type="ARBA" id="ARBA00022825"/>
    </source>
</evidence>
<dbReference type="InterPro" id="IPR035070">
    <property type="entry name" value="Streptogrisin_prodomain"/>
</dbReference>
<dbReference type="PIRSF" id="PIRSF001134">
    <property type="entry name" value="Streptogrisin"/>
    <property type="match status" value="1"/>
</dbReference>
<gene>
    <name evidence="12" type="ORF">SAMN04487788_1147</name>
</gene>
<dbReference type="InterPro" id="IPR004236">
    <property type="entry name" value="Pept_S1_alpha_lytic"/>
</dbReference>
<evidence type="ECO:0000256" key="2">
    <source>
        <dbReference type="ARBA" id="ARBA00022670"/>
    </source>
</evidence>
<keyword evidence="2" id="KW-0645">Protease</keyword>